<keyword evidence="3" id="KW-0378">Hydrolase</keyword>
<dbReference type="AlphaFoldDB" id="A0AAQ3X731"/>
<dbReference type="InterPro" id="IPR003653">
    <property type="entry name" value="Peptidase_C48_C"/>
</dbReference>
<organism evidence="5 6">
    <name type="scientific">Paspalum notatum var. saurae</name>
    <dbReference type="NCBI Taxonomy" id="547442"/>
    <lineage>
        <taxon>Eukaryota</taxon>
        <taxon>Viridiplantae</taxon>
        <taxon>Streptophyta</taxon>
        <taxon>Embryophyta</taxon>
        <taxon>Tracheophyta</taxon>
        <taxon>Spermatophyta</taxon>
        <taxon>Magnoliopsida</taxon>
        <taxon>Liliopsida</taxon>
        <taxon>Poales</taxon>
        <taxon>Poaceae</taxon>
        <taxon>PACMAD clade</taxon>
        <taxon>Panicoideae</taxon>
        <taxon>Andropogonodae</taxon>
        <taxon>Paspaleae</taxon>
        <taxon>Paspalinae</taxon>
        <taxon>Paspalum</taxon>
    </lineage>
</organism>
<evidence type="ECO:0000313" key="5">
    <source>
        <dbReference type="EMBL" id="WVZ87190.1"/>
    </source>
</evidence>
<keyword evidence="2" id="KW-0645">Protease</keyword>
<dbReference type="GO" id="GO:0006508">
    <property type="term" value="P:proteolysis"/>
    <property type="evidence" value="ECO:0007669"/>
    <property type="project" value="UniProtKB-KW"/>
</dbReference>
<gene>
    <name evidence="5" type="ORF">U9M48_033870</name>
</gene>
<proteinExistence type="inferred from homology"/>
<dbReference type="Pfam" id="PF02902">
    <property type="entry name" value="Peptidase_C48"/>
    <property type="match status" value="1"/>
</dbReference>
<evidence type="ECO:0000259" key="4">
    <source>
        <dbReference type="PROSITE" id="PS50600"/>
    </source>
</evidence>
<protein>
    <recommendedName>
        <fullName evidence="4">Ubiquitin-like protease family profile domain-containing protein</fullName>
    </recommendedName>
</protein>
<name>A0AAQ3X731_PASNO</name>
<comment type="similarity">
    <text evidence="1">Belongs to the peptidase C48 family.</text>
</comment>
<feature type="domain" description="Ubiquitin-like protease family profile" evidence="4">
    <location>
        <begin position="1"/>
        <end position="211"/>
    </location>
</feature>
<evidence type="ECO:0000256" key="3">
    <source>
        <dbReference type="ARBA" id="ARBA00022801"/>
    </source>
</evidence>
<reference evidence="5 6" key="1">
    <citation type="submission" date="2024-02" db="EMBL/GenBank/DDBJ databases">
        <title>High-quality chromosome-scale genome assembly of Pensacola bahiagrass (Paspalum notatum Flugge var. saurae).</title>
        <authorList>
            <person name="Vega J.M."/>
            <person name="Podio M."/>
            <person name="Orjuela J."/>
            <person name="Siena L.A."/>
            <person name="Pessino S.C."/>
            <person name="Combes M.C."/>
            <person name="Mariac C."/>
            <person name="Albertini E."/>
            <person name="Pupilli F."/>
            <person name="Ortiz J.P.A."/>
            <person name="Leblanc O."/>
        </authorList>
    </citation>
    <scope>NUCLEOTIDE SEQUENCE [LARGE SCALE GENOMIC DNA]</scope>
    <source>
        <strain evidence="5">R1</strain>
        <tissue evidence="5">Leaf</tissue>
    </source>
</reference>
<accession>A0AAQ3X731</accession>
<dbReference type="SUPFAM" id="SSF54001">
    <property type="entry name" value="Cysteine proteinases"/>
    <property type="match status" value="1"/>
</dbReference>
<evidence type="ECO:0000256" key="2">
    <source>
        <dbReference type="ARBA" id="ARBA00022670"/>
    </source>
</evidence>
<dbReference type="Gene3D" id="3.30.310.130">
    <property type="entry name" value="Ubiquitin-related"/>
    <property type="match status" value="1"/>
</dbReference>
<dbReference type="InterPro" id="IPR038765">
    <property type="entry name" value="Papain-like_cys_pep_sf"/>
</dbReference>
<evidence type="ECO:0000313" key="6">
    <source>
        <dbReference type="Proteomes" id="UP001341281"/>
    </source>
</evidence>
<dbReference type="Proteomes" id="UP001341281">
    <property type="component" value="Chromosome 07"/>
</dbReference>
<dbReference type="EMBL" id="CP144751">
    <property type="protein sequence ID" value="WVZ87190.1"/>
    <property type="molecule type" value="Genomic_DNA"/>
</dbReference>
<dbReference type="PROSITE" id="PS50600">
    <property type="entry name" value="ULP_PROTEASE"/>
    <property type="match status" value="1"/>
</dbReference>
<dbReference type="GO" id="GO:0008234">
    <property type="term" value="F:cysteine-type peptidase activity"/>
    <property type="evidence" value="ECO:0007669"/>
    <property type="project" value="InterPro"/>
</dbReference>
<sequence>VFLPINIPETHWYLTVVNAKKCEIQLLDSCGTSYGREELRLTDNMAQFRTKLTAILLTSDLNERKGCPLVIEDTNENDGSPSDVQVLDTDPRIKKRKQCLAVEESDKENEKKMALQTSTQDDEAEAIFEFILGAPSTGDVPLSKENMMDVICDYIMMLDEPKKLNTSWMRSFQPYGICINVCELQEILKSKPMSKKCFNMGVRLQAYTDYNKLKGAYKDIKKHYPLTFAFA</sequence>
<feature type="non-terminal residue" evidence="5">
    <location>
        <position position="1"/>
    </location>
</feature>
<keyword evidence="6" id="KW-1185">Reference proteome</keyword>
<evidence type="ECO:0000256" key="1">
    <source>
        <dbReference type="ARBA" id="ARBA00005234"/>
    </source>
</evidence>